<organism evidence="1 2">
    <name type="scientific">Adhaeribacter terrigena</name>
    <dbReference type="NCBI Taxonomy" id="2793070"/>
    <lineage>
        <taxon>Bacteria</taxon>
        <taxon>Pseudomonadati</taxon>
        <taxon>Bacteroidota</taxon>
        <taxon>Cytophagia</taxon>
        <taxon>Cytophagales</taxon>
        <taxon>Hymenobacteraceae</taxon>
        <taxon>Adhaeribacter</taxon>
    </lineage>
</organism>
<evidence type="ECO:0000313" key="2">
    <source>
        <dbReference type="Proteomes" id="UP000644147"/>
    </source>
</evidence>
<reference evidence="1 2" key="1">
    <citation type="submission" date="2020-12" db="EMBL/GenBank/DDBJ databases">
        <title>Bacterial novel species Adhaeribacter sp. BT258 isolated from soil.</title>
        <authorList>
            <person name="Jung H.-Y."/>
        </authorList>
    </citation>
    <scope>NUCLEOTIDE SEQUENCE [LARGE SCALE GENOMIC DNA]</scope>
    <source>
        <strain evidence="1 2">BT258</strain>
    </source>
</reference>
<gene>
    <name evidence="1" type="ORF">I5M27_12195</name>
</gene>
<proteinExistence type="predicted"/>
<accession>A0ABS1C2X4</accession>
<evidence type="ECO:0000313" key="1">
    <source>
        <dbReference type="EMBL" id="MBK0403752.1"/>
    </source>
</evidence>
<comment type="caution">
    <text evidence="1">The sequence shown here is derived from an EMBL/GenBank/DDBJ whole genome shotgun (WGS) entry which is preliminary data.</text>
</comment>
<sequence length="117" mass="13300">MLSLVILLQPLSKLMLVAEYQVNKNYIAEFLCVNKSKPRLKCEGKCQLSKELKAADAHEKNHPTPVEKMVEVVQFFQPAFTFSPQFPTVIKPAFRYFSNPKVTAPAFGIFHPPCFLV</sequence>
<dbReference type="EMBL" id="JAEHFX010000006">
    <property type="protein sequence ID" value="MBK0403752.1"/>
    <property type="molecule type" value="Genomic_DNA"/>
</dbReference>
<dbReference type="Proteomes" id="UP000644147">
    <property type="component" value="Unassembled WGS sequence"/>
</dbReference>
<dbReference type="RefSeq" id="WP_200506508.1">
    <property type="nucleotide sequence ID" value="NZ_JAEHFX010000006.1"/>
</dbReference>
<keyword evidence="2" id="KW-1185">Reference proteome</keyword>
<name>A0ABS1C2X4_9BACT</name>
<protein>
    <submittedName>
        <fullName evidence="1">Uncharacterized protein</fullName>
    </submittedName>
</protein>